<protein>
    <recommendedName>
        <fullName evidence="6">FAD/NAD(P)-binding domain-containing protein</fullName>
    </recommendedName>
</protein>
<evidence type="ECO:0000256" key="1">
    <source>
        <dbReference type="ARBA" id="ARBA00001974"/>
    </source>
</evidence>
<comment type="caution">
    <text evidence="7">The sequence shown here is derived from an EMBL/GenBank/DDBJ whole genome shotgun (WGS) entry which is preliminary data.</text>
</comment>
<dbReference type="PANTHER" id="PTHR42913">
    <property type="entry name" value="APOPTOSIS-INDUCING FACTOR 1"/>
    <property type="match status" value="1"/>
</dbReference>
<keyword evidence="3" id="KW-0274">FAD</keyword>
<name>A0AAD2FE97_9STRA</name>
<dbReference type="InterPro" id="IPR036188">
    <property type="entry name" value="FAD/NAD-bd_sf"/>
</dbReference>
<dbReference type="Pfam" id="PF07992">
    <property type="entry name" value="Pyr_redox_2"/>
    <property type="match status" value="1"/>
</dbReference>
<evidence type="ECO:0000313" key="7">
    <source>
        <dbReference type="EMBL" id="CAJ1932211.1"/>
    </source>
</evidence>
<evidence type="ECO:0000256" key="4">
    <source>
        <dbReference type="ARBA" id="ARBA00023002"/>
    </source>
</evidence>
<feature type="compositionally biased region" description="Basic and acidic residues" evidence="5">
    <location>
        <begin position="555"/>
        <end position="570"/>
    </location>
</feature>
<accession>A0AAD2FE97</accession>
<keyword evidence="4" id="KW-0560">Oxidoreductase</keyword>
<dbReference type="GO" id="GO:0003955">
    <property type="term" value="F:NAD(P)H dehydrogenase (quinone) activity"/>
    <property type="evidence" value="ECO:0007669"/>
    <property type="project" value="TreeGrafter"/>
</dbReference>
<feature type="domain" description="FAD/NAD(P)-binding" evidence="6">
    <location>
        <begin position="34"/>
        <end position="334"/>
    </location>
</feature>
<organism evidence="7 8">
    <name type="scientific">Cylindrotheca closterium</name>
    <dbReference type="NCBI Taxonomy" id="2856"/>
    <lineage>
        <taxon>Eukaryota</taxon>
        <taxon>Sar</taxon>
        <taxon>Stramenopiles</taxon>
        <taxon>Ochrophyta</taxon>
        <taxon>Bacillariophyta</taxon>
        <taxon>Bacillariophyceae</taxon>
        <taxon>Bacillariophycidae</taxon>
        <taxon>Bacillariales</taxon>
        <taxon>Bacillariaceae</taxon>
        <taxon>Cylindrotheca</taxon>
    </lineage>
</organism>
<dbReference type="AlphaFoldDB" id="A0AAD2FE97"/>
<evidence type="ECO:0000313" key="8">
    <source>
        <dbReference type="Proteomes" id="UP001295423"/>
    </source>
</evidence>
<comment type="cofactor">
    <cofactor evidence="1">
        <name>FAD</name>
        <dbReference type="ChEBI" id="CHEBI:57692"/>
    </cofactor>
</comment>
<dbReference type="SUPFAM" id="SSF51905">
    <property type="entry name" value="FAD/NAD(P)-binding domain"/>
    <property type="match status" value="1"/>
</dbReference>
<evidence type="ECO:0000259" key="6">
    <source>
        <dbReference type="Pfam" id="PF07992"/>
    </source>
</evidence>
<dbReference type="Gene3D" id="3.50.50.100">
    <property type="match status" value="1"/>
</dbReference>
<feature type="region of interest" description="Disordered" evidence="5">
    <location>
        <begin position="553"/>
        <end position="587"/>
    </location>
</feature>
<keyword evidence="8" id="KW-1185">Reference proteome</keyword>
<sequence>MSKESQEQRRDSRRVEIKELRNVKTHKDSRKERRLVLVGAGYAHLQVVRLLSASKDKVGFSNITLIDVQKYARYRGMVPGYLSGCYENYQDASIDLEQICSQPGCTFVNDGVIDVDLKNRMVHLTDDSTRISYDVLSFDIGSTTKSLDDIPGAFEYTIPTKPVQELLSRIEGIETEFRQSPNLEKHELRMVIIGGDVSAVELALSLVTRWRPFLKDRLQLTLVTADESLVTAATARIRHQCIQEKLVERGISIRFREIVKEVDQNFLKLESGLLIPFTYCIWATGAACHDLAPTLQDRGLAVSANGWIEINNSLQSVSHPNVFAAGDCCQSCSLDVPKSGVFSIQEGPVLARNLKLFNASRKTSSTAEVHSSHNLEQFHPDIHGGFQFLECGDGTGKAASRLWMAFTLTWIENEQLTNTVCSVCIHSDCLSAVAMGFTSELFIHGKWVQAIKMAMDREFVVWFDHGQQQRPGWDSSHISINDHVFAEVGSMMSPVEGAALLEFITVDNYRQAWWLLKRMALDPHYRTKVLEEYANTVEMPTPEHFGFDMAAAASSKDDQVDKRTKVKDQQLGKASPGMATAPQASCA</sequence>
<dbReference type="Proteomes" id="UP001295423">
    <property type="component" value="Unassembled WGS sequence"/>
</dbReference>
<dbReference type="GO" id="GO:0019646">
    <property type="term" value="P:aerobic electron transport chain"/>
    <property type="evidence" value="ECO:0007669"/>
    <property type="project" value="TreeGrafter"/>
</dbReference>
<proteinExistence type="predicted"/>
<evidence type="ECO:0000256" key="2">
    <source>
        <dbReference type="ARBA" id="ARBA00022630"/>
    </source>
</evidence>
<reference evidence="7" key="1">
    <citation type="submission" date="2023-08" db="EMBL/GenBank/DDBJ databases">
        <authorList>
            <person name="Audoor S."/>
            <person name="Bilcke G."/>
        </authorList>
    </citation>
    <scope>NUCLEOTIDE SEQUENCE</scope>
</reference>
<evidence type="ECO:0000256" key="5">
    <source>
        <dbReference type="SAM" id="MobiDB-lite"/>
    </source>
</evidence>
<keyword evidence="2" id="KW-0285">Flavoprotein</keyword>
<dbReference type="EMBL" id="CAKOGP040000213">
    <property type="protein sequence ID" value="CAJ1932211.1"/>
    <property type="molecule type" value="Genomic_DNA"/>
</dbReference>
<dbReference type="InterPro" id="IPR051169">
    <property type="entry name" value="NADH-Q_oxidoreductase"/>
</dbReference>
<dbReference type="InterPro" id="IPR023753">
    <property type="entry name" value="FAD/NAD-binding_dom"/>
</dbReference>
<dbReference type="PANTHER" id="PTHR42913:SF9">
    <property type="entry name" value="SLR1591 PROTEIN"/>
    <property type="match status" value="1"/>
</dbReference>
<gene>
    <name evidence="7" type="ORF">CYCCA115_LOCUS2740</name>
</gene>
<evidence type="ECO:0000256" key="3">
    <source>
        <dbReference type="ARBA" id="ARBA00022827"/>
    </source>
</evidence>